<comment type="caution">
    <text evidence="1">The sequence shown here is derived from an EMBL/GenBank/DDBJ whole genome shotgun (WGS) entry which is preliminary data.</text>
</comment>
<gene>
    <name evidence="1" type="ORF">PR048_010727</name>
</gene>
<evidence type="ECO:0000313" key="2">
    <source>
        <dbReference type="Proteomes" id="UP001159363"/>
    </source>
</evidence>
<accession>A0ABQ9I3I3</accession>
<sequence>MIATSSQSGQGNVGTEGIKVASWLRTGETLACGNRAGLCRWSAGFLVDLPYSTPLHSGADPYSPNYRLQDVDVKSRPKLSTLGIVSVRIFSSPEQNRTSILSKVKIPLHPPLNPHPYILSGDRGADGCRSHLQPTAPSTRLRALRLWATSDALYKLRCVCVENLGVSYDNYRPGLWYRARNERHDSRYRYCGTRQSFVRSRPHSTNTQSIKNRLWTGPNCPLFSNYRRSPLEIALRKPKGKDAERITVASTRPKRPGQGKVPCKCSQLDVCVAWGHAWLLSTRNWAGVHAYDRVSTPAYTLLHSSRCLPEHQQGEEASCGGGGLEFLLLAPVWPEASCGHQKGHHVIPDTAKKGDTNWMGWSSPSLGQTRLAPQHASLSYHHTGLDELNFGAVLKKFRSHFFLQKVLSISITWGTFREYGQPTQHVNSKFYRSPSTVRAGESSRNVSMLAVLMITTEDLYQASPQSEEHSWVYRKYVAVNNRRTLREDSLGLNTAVWSIAIAVDYTGRGCGGAVFRLHASHEDEPASNTSWVTPEFSHVGMVPDDATGRRVFLGNSNFSRLYIPALLHTHLASPSSALKTSTLSGAHSVLLALTRVVNSRLEKYRERLRESNIAHGTSLVATDERAWRHYAACLVVRRPAATARGAATVRTTWRTDYSSSVPN</sequence>
<name>A0ABQ9I3I3_9NEOP</name>
<proteinExistence type="predicted"/>
<protein>
    <submittedName>
        <fullName evidence="1">Uncharacterized protein</fullName>
    </submittedName>
</protein>
<keyword evidence="2" id="KW-1185">Reference proteome</keyword>
<reference evidence="1 2" key="1">
    <citation type="submission" date="2023-02" db="EMBL/GenBank/DDBJ databases">
        <title>LHISI_Scaffold_Assembly.</title>
        <authorList>
            <person name="Stuart O.P."/>
            <person name="Cleave R."/>
            <person name="Magrath M.J.L."/>
            <person name="Mikheyev A.S."/>
        </authorList>
    </citation>
    <scope>NUCLEOTIDE SEQUENCE [LARGE SCALE GENOMIC DNA]</scope>
    <source>
        <strain evidence="1">Daus_M_001</strain>
        <tissue evidence="1">Leg muscle</tissue>
    </source>
</reference>
<dbReference type="Proteomes" id="UP001159363">
    <property type="component" value="Chromosome 3"/>
</dbReference>
<evidence type="ECO:0000313" key="1">
    <source>
        <dbReference type="EMBL" id="KAJ8891212.1"/>
    </source>
</evidence>
<dbReference type="EMBL" id="JARBHB010000003">
    <property type="protein sequence ID" value="KAJ8891212.1"/>
    <property type="molecule type" value="Genomic_DNA"/>
</dbReference>
<organism evidence="1 2">
    <name type="scientific">Dryococelus australis</name>
    <dbReference type="NCBI Taxonomy" id="614101"/>
    <lineage>
        <taxon>Eukaryota</taxon>
        <taxon>Metazoa</taxon>
        <taxon>Ecdysozoa</taxon>
        <taxon>Arthropoda</taxon>
        <taxon>Hexapoda</taxon>
        <taxon>Insecta</taxon>
        <taxon>Pterygota</taxon>
        <taxon>Neoptera</taxon>
        <taxon>Polyneoptera</taxon>
        <taxon>Phasmatodea</taxon>
        <taxon>Verophasmatodea</taxon>
        <taxon>Anareolatae</taxon>
        <taxon>Phasmatidae</taxon>
        <taxon>Eurycanthinae</taxon>
        <taxon>Dryococelus</taxon>
    </lineage>
</organism>